<feature type="transmembrane region" description="Helical" evidence="1">
    <location>
        <begin position="88"/>
        <end position="112"/>
    </location>
</feature>
<evidence type="ECO:0000256" key="1">
    <source>
        <dbReference type="SAM" id="Phobius"/>
    </source>
</evidence>
<dbReference type="STRING" id="29321.AAV33_05540"/>
<keyword evidence="1" id="KW-0472">Membrane</keyword>
<keyword evidence="1" id="KW-0812">Transmembrane</keyword>
<proteinExistence type="predicted"/>
<keyword evidence="4" id="KW-1185">Reference proteome</keyword>
<comment type="caution">
    <text evidence="2">The sequence shown here is derived from an EMBL/GenBank/DDBJ whole genome shotgun (WGS) entry which is preliminary data.</text>
</comment>
<feature type="transmembrane region" description="Helical" evidence="1">
    <location>
        <begin position="53"/>
        <end position="76"/>
    </location>
</feature>
<sequence>MSTSPATAAAREEVADTRNESFPAYDGQMRYIEGYDPVSYEAPHSSLLRAETWIGMGLALMVTPFLGTLMWVGGMATIDNAGVSDLNLGVLLTIGIVGTVFFVAAAALAIRFGRRYYFKYRRETGRLN</sequence>
<dbReference type="EMBL" id="CAJZ01000201">
    <property type="protein sequence ID" value="CCI84077.1"/>
    <property type="molecule type" value="Genomic_DNA"/>
</dbReference>
<dbReference type="Proteomes" id="UP000011016">
    <property type="component" value="Unassembled WGS sequence"/>
</dbReference>
<dbReference type="Proteomes" id="UP000006078">
    <property type="component" value="Unassembled WGS sequence"/>
</dbReference>
<dbReference type="RefSeq" id="WP_004601532.1">
    <property type="nucleotide sequence ID" value="NZ_HF541868.1"/>
</dbReference>
<reference evidence="2 5" key="1">
    <citation type="journal article" date="2012" name="J. Bacteriol.">
        <title>Draft Genome Sequence of Turicella otitidis ATCC 51513, Isolated from Middle Ear Fluid from a Child with Otitis Media.</title>
        <authorList>
            <person name="Brinkrolf K."/>
            <person name="Schneider J."/>
            <person name="Knecht M."/>
            <person name="Ruckert C."/>
            <person name="Tauch A."/>
        </authorList>
    </citation>
    <scope>NUCLEOTIDE SEQUENCE [LARGE SCALE GENOMIC DNA]</scope>
    <source>
        <strain evidence="2 5">ATCC 51513</strain>
    </source>
</reference>
<evidence type="ECO:0000313" key="4">
    <source>
        <dbReference type="Proteomes" id="UP000006078"/>
    </source>
</evidence>
<evidence type="ECO:0000313" key="3">
    <source>
        <dbReference type="EMBL" id="EJZ81455.1"/>
    </source>
</evidence>
<reference evidence="3 4" key="2">
    <citation type="submission" date="2012-08" db="EMBL/GenBank/DDBJ databases">
        <title>The Genome Sequence of Turicella otitidis ATCC 51513.</title>
        <authorList>
            <consortium name="The Broad Institute Genome Sequencing Platform"/>
            <person name="Earl A."/>
            <person name="Ward D."/>
            <person name="Feldgarden M."/>
            <person name="Gevers D."/>
            <person name="Huys G."/>
            <person name="Walker B."/>
            <person name="Young S.K."/>
            <person name="Zeng Q."/>
            <person name="Gargeya S."/>
            <person name="Fitzgerald M."/>
            <person name="Haas B."/>
            <person name="Abouelleil A."/>
            <person name="Alvarado L."/>
            <person name="Arachchi H.M."/>
            <person name="Berlin A.M."/>
            <person name="Chapman S.B."/>
            <person name="Goldberg J."/>
            <person name="Griggs A."/>
            <person name="Gujja S."/>
            <person name="Hansen M."/>
            <person name="Howarth C."/>
            <person name="Imamovic A."/>
            <person name="Larimer J."/>
            <person name="McCowen C."/>
            <person name="Montmayeur A."/>
            <person name="Murphy C."/>
            <person name="Neiman D."/>
            <person name="Pearson M."/>
            <person name="Priest M."/>
            <person name="Roberts A."/>
            <person name="Saif S."/>
            <person name="Shea T."/>
            <person name="Sisk P."/>
            <person name="Sykes S."/>
            <person name="Wortman J."/>
            <person name="Nusbaum C."/>
            <person name="Birren B."/>
        </authorList>
    </citation>
    <scope>NUCLEOTIDE SEQUENCE [LARGE SCALE GENOMIC DNA]</scope>
    <source>
        <strain evidence="3 4">ATCC 51513</strain>
    </source>
</reference>
<organism evidence="2 5">
    <name type="scientific">Corynebacterium otitidis ATCC 51513</name>
    <dbReference type="NCBI Taxonomy" id="883169"/>
    <lineage>
        <taxon>Bacteria</taxon>
        <taxon>Bacillati</taxon>
        <taxon>Actinomycetota</taxon>
        <taxon>Actinomycetes</taxon>
        <taxon>Mycobacteriales</taxon>
        <taxon>Corynebacteriaceae</taxon>
        <taxon>Corynebacterium</taxon>
    </lineage>
</organism>
<dbReference type="AlphaFoldDB" id="I7L9U6"/>
<gene>
    <name evidence="2" type="ORF">BN46_1361</name>
    <name evidence="3" type="ORF">HMPREF9719_01642</name>
</gene>
<dbReference type="HOGENOM" id="CLU_157817_0_0_11"/>
<dbReference type="OrthoDB" id="4422894at2"/>
<name>I7L9U6_9CORY</name>
<protein>
    <submittedName>
        <fullName evidence="2">Putative membrane protein</fullName>
    </submittedName>
</protein>
<keyword evidence="1" id="KW-1133">Transmembrane helix</keyword>
<dbReference type="eggNOG" id="ENOG5031I0N">
    <property type="taxonomic scope" value="Bacteria"/>
</dbReference>
<accession>I7L9U6</accession>
<evidence type="ECO:0000313" key="2">
    <source>
        <dbReference type="EMBL" id="CCI84077.1"/>
    </source>
</evidence>
<evidence type="ECO:0000313" key="5">
    <source>
        <dbReference type="Proteomes" id="UP000011016"/>
    </source>
</evidence>
<dbReference type="EMBL" id="AHAE01000076">
    <property type="protein sequence ID" value="EJZ81455.1"/>
    <property type="molecule type" value="Genomic_DNA"/>
</dbReference>